<name>A0A502EF59_9MYCO</name>
<dbReference type="GO" id="GO:0016787">
    <property type="term" value="F:hydrolase activity"/>
    <property type="evidence" value="ECO:0007669"/>
    <property type="project" value="UniProtKB-KW"/>
</dbReference>
<dbReference type="PANTHER" id="PTHR43433:SF10">
    <property type="entry name" value="AB HYDROLASE-1 DOMAIN-CONTAINING PROTEIN"/>
    <property type="match status" value="1"/>
</dbReference>
<feature type="domain" description="AB hydrolase-1" evidence="1">
    <location>
        <begin position="32"/>
        <end position="275"/>
    </location>
</feature>
<evidence type="ECO:0000259" key="1">
    <source>
        <dbReference type="Pfam" id="PF00561"/>
    </source>
</evidence>
<evidence type="ECO:0000313" key="2">
    <source>
        <dbReference type="EMBL" id="TPG36097.1"/>
    </source>
</evidence>
<dbReference type="InterPro" id="IPR050471">
    <property type="entry name" value="AB_hydrolase"/>
</dbReference>
<dbReference type="EMBL" id="RCZG01000002">
    <property type="protein sequence ID" value="TPG36097.1"/>
    <property type="molecule type" value="Genomic_DNA"/>
</dbReference>
<dbReference type="Proteomes" id="UP000320095">
    <property type="component" value="Unassembled WGS sequence"/>
</dbReference>
<protein>
    <submittedName>
        <fullName evidence="2">Alpha/beta hydrolase</fullName>
    </submittedName>
</protein>
<dbReference type="PRINTS" id="PR00111">
    <property type="entry name" value="ABHYDROLASE"/>
</dbReference>
<accession>A0A502EF59</accession>
<dbReference type="OrthoDB" id="9800988at2"/>
<evidence type="ECO:0000313" key="3">
    <source>
        <dbReference type="Proteomes" id="UP000320095"/>
    </source>
</evidence>
<dbReference type="Gene3D" id="3.40.50.1820">
    <property type="entry name" value="alpha/beta hydrolase"/>
    <property type="match status" value="1"/>
</dbReference>
<dbReference type="InterPro" id="IPR000073">
    <property type="entry name" value="AB_hydrolase_1"/>
</dbReference>
<keyword evidence="3" id="KW-1185">Reference proteome</keyword>
<comment type="caution">
    <text evidence="2">The sequence shown here is derived from an EMBL/GenBank/DDBJ whole genome shotgun (WGS) entry which is preliminary data.</text>
</comment>
<reference evidence="2 3" key="1">
    <citation type="journal article" date="2019" name="Environ. Microbiol.">
        <title>Species interactions and distinct microbial communities in high Arctic permafrost affected cryosols are associated with the CH4 and CO2 gas fluxes.</title>
        <authorList>
            <person name="Altshuler I."/>
            <person name="Hamel J."/>
            <person name="Turney S."/>
            <person name="Magnuson E."/>
            <person name="Levesque R."/>
            <person name="Greer C."/>
            <person name="Whyte L.G."/>
        </authorList>
    </citation>
    <scope>NUCLEOTIDE SEQUENCE [LARGE SCALE GENOMIC DNA]</scope>
    <source>
        <strain evidence="2 3">S5.20</strain>
    </source>
</reference>
<dbReference type="InterPro" id="IPR029058">
    <property type="entry name" value="AB_hydrolase_fold"/>
</dbReference>
<sequence>MAHLGADDHVVRLRDGRSLGFAQYGDPDGVVVVNAHGGLVGRLDVSAARPFAEQAGVRLISPDRPGIGLSDRLPGRTLLDWADDISELLDQLGIERFSTMGWSMGGQYAATLGYAMPTRVRRVAIIAGALPLTEPGVFSQLPLFDRMYTRLSQGAPWVARQCFRTMALMARAAPTLNGRLATWGLGGADASVLRSEGFDSFSAMSYEGLRRPSGVVDDYRTWLLPWGFAPEDIDVPVDVWSGTEDPLVPSAWGDELAQRIPNATHCRRTGGHFVAHLHFAELLDTLTS</sequence>
<keyword evidence="2" id="KW-0378">Hydrolase</keyword>
<proteinExistence type="predicted"/>
<organism evidence="2 3">
    <name type="scientific">Mycolicibacterium hodleri</name>
    <dbReference type="NCBI Taxonomy" id="49897"/>
    <lineage>
        <taxon>Bacteria</taxon>
        <taxon>Bacillati</taxon>
        <taxon>Actinomycetota</taxon>
        <taxon>Actinomycetes</taxon>
        <taxon>Mycobacteriales</taxon>
        <taxon>Mycobacteriaceae</taxon>
        <taxon>Mycolicibacterium</taxon>
    </lineage>
</organism>
<dbReference type="AlphaFoldDB" id="A0A502EF59"/>
<dbReference type="Pfam" id="PF00561">
    <property type="entry name" value="Abhydrolase_1"/>
    <property type="match status" value="1"/>
</dbReference>
<dbReference type="SUPFAM" id="SSF53474">
    <property type="entry name" value="alpha/beta-Hydrolases"/>
    <property type="match status" value="1"/>
</dbReference>
<dbReference type="PANTHER" id="PTHR43433">
    <property type="entry name" value="HYDROLASE, ALPHA/BETA FOLD FAMILY PROTEIN"/>
    <property type="match status" value="1"/>
</dbReference>
<gene>
    <name evidence="2" type="ORF">EAH80_07265</name>
</gene>
<dbReference type="RefSeq" id="WP_140689165.1">
    <property type="nucleotide sequence ID" value="NZ_RCZG01000002.1"/>
</dbReference>